<dbReference type="Pfam" id="PF00571">
    <property type="entry name" value="CBS"/>
    <property type="match status" value="1"/>
</dbReference>
<dbReference type="PIRSF" id="PIRSF035040">
    <property type="entry name" value="UCP035040_CBS_Lmo0553"/>
    <property type="match status" value="1"/>
</dbReference>
<dbReference type="PROSITE" id="PS51371">
    <property type="entry name" value="CBS"/>
    <property type="match status" value="1"/>
</dbReference>
<dbReference type="PATRIC" id="fig|1423760.3.peg.227"/>
<dbReference type="Proteomes" id="UP000050816">
    <property type="component" value="Unassembled WGS sequence"/>
</dbReference>
<dbReference type="SUPFAM" id="SSF54631">
    <property type="entry name" value="CBS-domain pair"/>
    <property type="match status" value="1"/>
</dbReference>
<dbReference type="InterPro" id="IPR046342">
    <property type="entry name" value="CBS_dom_sf"/>
</dbReference>
<gene>
    <name evidence="3" type="ORF">FC43_GL000210</name>
</gene>
<keyword evidence="1" id="KW-0129">CBS domain</keyword>
<evidence type="ECO:0000313" key="4">
    <source>
        <dbReference type="Proteomes" id="UP000050816"/>
    </source>
</evidence>
<protein>
    <submittedName>
        <fullName evidence="3">Cystathionine beta-synthase (CBS) domain protein</fullName>
    </submittedName>
</protein>
<evidence type="ECO:0000259" key="2">
    <source>
        <dbReference type="PROSITE" id="PS51371"/>
    </source>
</evidence>
<evidence type="ECO:0000256" key="1">
    <source>
        <dbReference type="PROSITE-ProRule" id="PRU00703"/>
    </source>
</evidence>
<organism evidence="3 4">
    <name type="scientific">Limosilactobacillus ingluviei DSM 15946</name>
    <dbReference type="NCBI Taxonomy" id="1423760"/>
    <lineage>
        <taxon>Bacteria</taxon>
        <taxon>Bacillati</taxon>
        <taxon>Bacillota</taxon>
        <taxon>Bacilli</taxon>
        <taxon>Lactobacillales</taxon>
        <taxon>Lactobacillaceae</taxon>
        <taxon>Limosilactobacillus</taxon>
    </lineage>
</organism>
<comment type="caution">
    <text evidence="3">The sequence shown here is derived from an EMBL/GenBank/DDBJ whole genome shotgun (WGS) entry which is preliminary data.</text>
</comment>
<accession>A0A0R1U4W1</accession>
<proteinExistence type="predicted"/>
<dbReference type="Gene3D" id="3.10.580.10">
    <property type="entry name" value="CBS-domain"/>
    <property type="match status" value="1"/>
</dbReference>
<dbReference type="InterPro" id="IPR017036">
    <property type="entry name" value="Lmo0553-like"/>
</dbReference>
<dbReference type="InterPro" id="IPR000644">
    <property type="entry name" value="CBS_dom"/>
</dbReference>
<dbReference type="NCBIfam" id="NF038387">
    <property type="entry name" value="CBS_CbpA"/>
    <property type="match status" value="1"/>
</dbReference>
<dbReference type="CDD" id="cd02205">
    <property type="entry name" value="CBS_pair_SF"/>
    <property type="match status" value="1"/>
</dbReference>
<feature type="domain" description="CBS" evidence="2">
    <location>
        <begin position="22"/>
        <end position="81"/>
    </location>
</feature>
<dbReference type="AlphaFoldDB" id="A0A0R1U4W1"/>
<evidence type="ECO:0000313" key="3">
    <source>
        <dbReference type="EMBL" id="KRL88278.1"/>
    </source>
</evidence>
<dbReference type="EMBL" id="AZFK01000077">
    <property type="protein sequence ID" value="KRL88278.1"/>
    <property type="molecule type" value="Genomic_DNA"/>
</dbReference>
<reference evidence="3 4" key="1">
    <citation type="journal article" date="2015" name="Genome Announc.">
        <title>Expanding the biotechnology potential of lactobacilli through comparative genomics of 213 strains and associated genera.</title>
        <authorList>
            <person name="Sun Z."/>
            <person name="Harris H.M."/>
            <person name="McCann A."/>
            <person name="Guo C."/>
            <person name="Argimon S."/>
            <person name="Zhang W."/>
            <person name="Yang X."/>
            <person name="Jeffery I.B."/>
            <person name="Cooney J.C."/>
            <person name="Kagawa T.F."/>
            <person name="Liu W."/>
            <person name="Song Y."/>
            <person name="Salvetti E."/>
            <person name="Wrobel A."/>
            <person name="Rasinkangas P."/>
            <person name="Parkhill J."/>
            <person name="Rea M.C."/>
            <person name="O'Sullivan O."/>
            <person name="Ritari J."/>
            <person name="Douillard F.P."/>
            <person name="Paul Ross R."/>
            <person name="Yang R."/>
            <person name="Briner A.E."/>
            <person name="Felis G.E."/>
            <person name="de Vos W.M."/>
            <person name="Barrangou R."/>
            <person name="Klaenhammer T.R."/>
            <person name="Caufield P.W."/>
            <person name="Cui Y."/>
            <person name="Zhang H."/>
            <person name="O'Toole P.W."/>
        </authorList>
    </citation>
    <scope>NUCLEOTIDE SEQUENCE [LARGE SCALE GENOMIC DNA]</scope>
    <source>
        <strain evidence="3 4">DSM 15946</strain>
    </source>
</reference>
<sequence length="225" mass="25521">MMMDGRKAYGIKESIMIFKSLIKPKETLTTLSEDATLAEALTVLEDSGYRCVPVLDPTGTLFRGNIYKMHLYRHKSRGGDMSLPVTALLKNATKFISIKASFYTVFFTIRDLPYIAVLDVDNHFYGILTHNSLLKLLAEAWNVNAGSYVLTIRVPDERGDLSTLAKEITRFTQIVNVISLAPHDDQTKEILFTLPADVDETRLNRIVKRLNRRGYEVVEIEDLHP</sequence>
<name>A0A0R1U4W1_9LACO</name>